<evidence type="ECO:0000256" key="7">
    <source>
        <dbReference type="PROSITE-ProRule" id="PRU00050"/>
    </source>
</evidence>
<keyword evidence="2 6" id="KW-0145">Chemotaxis</keyword>
<comment type="catalytic activity">
    <reaction evidence="6">
        <text>L-glutaminyl-[protein] + H2O = L-glutamyl-[protein] + NH4(+)</text>
        <dbReference type="Rhea" id="RHEA:16441"/>
        <dbReference type="Rhea" id="RHEA-COMP:10207"/>
        <dbReference type="Rhea" id="RHEA-COMP:10208"/>
        <dbReference type="ChEBI" id="CHEBI:15377"/>
        <dbReference type="ChEBI" id="CHEBI:28938"/>
        <dbReference type="ChEBI" id="CHEBI:29973"/>
        <dbReference type="ChEBI" id="CHEBI:30011"/>
        <dbReference type="EC" id="3.5.1.44"/>
    </reaction>
</comment>
<feature type="active site" evidence="6 7">
    <location>
        <position position="278"/>
    </location>
</feature>
<protein>
    <recommendedName>
        <fullName evidence="6">Protein-glutamate methylesterase/protein-glutamine glutaminase</fullName>
        <ecNumber evidence="6">3.1.1.61</ecNumber>
        <ecNumber evidence="6">3.5.1.44</ecNumber>
    </recommendedName>
</protein>
<dbReference type="EMBL" id="CAJPVI010000014">
    <property type="protein sequence ID" value="CAG2144721.1"/>
    <property type="molecule type" value="Genomic_DNA"/>
</dbReference>
<evidence type="ECO:0000256" key="3">
    <source>
        <dbReference type="ARBA" id="ARBA00022553"/>
    </source>
</evidence>
<dbReference type="NCBIfam" id="NF001965">
    <property type="entry name" value="PRK00742.1"/>
    <property type="match status" value="1"/>
</dbReference>
<evidence type="ECO:0000256" key="5">
    <source>
        <dbReference type="ARBA" id="ARBA00048267"/>
    </source>
</evidence>
<evidence type="ECO:0000259" key="10">
    <source>
        <dbReference type="PROSITE" id="PS50122"/>
    </source>
</evidence>
<evidence type="ECO:0000259" key="9">
    <source>
        <dbReference type="PROSITE" id="PS50110"/>
    </source>
</evidence>
<dbReference type="InterPro" id="IPR008248">
    <property type="entry name" value="CheB-like"/>
</dbReference>
<keyword evidence="1 6" id="KW-0963">Cytoplasm</keyword>
<accession>A0ABM8TGZ2</accession>
<dbReference type="PIRSF" id="PIRSF000876">
    <property type="entry name" value="RR_chemtxs_CheB"/>
    <property type="match status" value="1"/>
</dbReference>
<comment type="subcellular location">
    <subcellularLocation>
        <location evidence="6">Cytoplasm</location>
    </subcellularLocation>
</comment>
<dbReference type="EC" id="3.1.1.61" evidence="6"/>
<reference evidence="11 12" key="1">
    <citation type="submission" date="2021-03" db="EMBL/GenBank/DDBJ databases">
        <authorList>
            <person name="Peeters C."/>
        </authorList>
    </citation>
    <scope>NUCLEOTIDE SEQUENCE [LARGE SCALE GENOMIC DNA]</scope>
    <source>
        <strain evidence="11 12">LMG 26411</strain>
    </source>
</reference>
<dbReference type="Pfam" id="PF00072">
    <property type="entry name" value="Response_reg"/>
    <property type="match status" value="1"/>
</dbReference>
<dbReference type="HAMAP" id="MF_00099">
    <property type="entry name" value="CheB_chemtxs"/>
    <property type="match status" value="1"/>
</dbReference>
<gene>
    <name evidence="11" type="primary">cheB_3</name>
    <name evidence="6" type="synonym">cheB</name>
    <name evidence="11" type="ORF">LMG26411_02612</name>
</gene>
<comment type="caution">
    <text evidence="11">The sequence shown here is derived from an EMBL/GenBank/DDBJ whole genome shotgun (WGS) entry which is preliminary data.</text>
</comment>
<dbReference type="SMART" id="SM00448">
    <property type="entry name" value="REC"/>
    <property type="match status" value="1"/>
</dbReference>
<feature type="modified residue" description="4-aspartylphosphate" evidence="6 8">
    <location>
        <position position="53"/>
    </location>
</feature>
<feature type="domain" description="CheB-type methylesterase" evidence="10">
    <location>
        <begin position="147"/>
        <end position="331"/>
    </location>
</feature>
<feature type="active site" evidence="6 7">
    <location>
        <position position="158"/>
    </location>
</feature>
<comment type="similarity">
    <text evidence="6">Belongs to the CheB family.</text>
</comment>
<dbReference type="PANTHER" id="PTHR42872:SF6">
    <property type="entry name" value="PROTEIN-GLUTAMATE METHYLESTERASE_PROTEIN-GLUTAMINE GLUTAMINASE"/>
    <property type="match status" value="1"/>
</dbReference>
<keyword evidence="4 6" id="KW-0378">Hydrolase</keyword>
<comment type="domain">
    <text evidence="6">Contains a C-terminal catalytic domain, and an N-terminal region which modulates catalytic activity.</text>
</comment>
<dbReference type="CDD" id="cd16432">
    <property type="entry name" value="CheB_Rec"/>
    <property type="match status" value="1"/>
</dbReference>
<dbReference type="PANTHER" id="PTHR42872">
    <property type="entry name" value="PROTEIN-GLUTAMATE METHYLESTERASE/PROTEIN-GLUTAMINE GLUTAMINASE"/>
    <property type="match status" value="1"/>
</dbReference>
<dbReference type="InterPro" id="IPR000673">
    <property type="entry name" value="Sig_transdc_resp-reg_Me-estase"/>
</dbReference>
<dbReference type="InterPro" id="IPR001789">
    <property type="entry name" value="Sig_transdc_resp-reg_receiver"/>
</dbReference>
<evidence type="ECO:0000256" key="1">
    <source>
        <dbReference type="ARBA" id="ARBA00022490"/>
    </source>
</evidence>
<evidence type="ECO:0000313" key="12">
    <source>
        <dbReference type="Proteomes" id="UP000672657"/>
    </source>
</evidence>
<dbReference type="RefSeq" id="WP_211953685.1">
    <property type="nucleotide sequence ID" value="NZ_CAJPVI010000014.1"/>
</dbReference>
<comment type="function">
    <text evidence="6">Involved in chemotaxis. Part of a chemotaxis signal transduction system that modulates chemotaxis in response to various stimuli. Catalyzes the demethylation of specific methylglutamate residues introduced into the chemoreceptors (methyl-accepting chemotaxis proteins or MCP) by CheR. Also mediates the irreversible deamidation of specific glutamine residues to glutamic acid.</text>
</comment>
<comment type="PTM">
    <text evidence="6">Phosphorylated by CheA. Phosphorylation of the N-terminal regulatory domain activates the methylesterase activity.</text>
</comment>
<dbReference type="InterPro" id="IPR011006">
    <property type="entry name" value="CheY-like_superfamily"/>
</dbReference>
<evidence type="ECO:0000313" key="11">
    <source>
        <dbReference type="EMBL" id="CAG2144721.1"/>
    </source>
</evidence>
<feature type="active site" evidence="6 7">
    <location>
        <position position="185"/>
    </location>
</feature>
<dbReference type="Pfam" id="PF01339">
    <property type="entry name" value="CheB_methylest"/>
    <property type="match status" value="1"/>
</dbReference>
<comment type="catalytic activity">
    <reaction evidence="5 6">
        <text>[protein]-L-glutamate 5-O-methyl ester + H2O = L-glutamyl-[protein] + methanol + H(+)</text>
        <dbReference type="Rhea" id="RHEA:23236"/>
        <dbReference type="Rhea" id="RHEA-COMP:10208"/>
        <dbReference type="Rhea" id="RHEA-COMP:10311"/>
        <dbReference type="ChEBI" id="CHEBI:15377"/>
        <dbReference type="ChEBI" id="CHEBI:15378"/>
        <dbReference type="ChEBI" id="CHEBI:17790"/>
        <dbReference type="ChEBI" id="CHEBI:29973"/>
        <dbReference type="ChEBI" id="CHEBI:82795"/>
        <dbReference type="EC" id="3.1.1.61"/>
    </reaction>
</comment>
<keyword evidence="3 6" id="KW-0597">Phosphoprotein</keyword>
<dbReference type="CDD" id="cd17541">
    <property type="entry name" value="REC_CheB-like"/>
    <property type="match status" value="1"/>
</dbReference>
<dbReference type="Proteomes" id="UP000672657">
    <property type="component" value="Unassembled WGS sequence"/>
</dbReference>
<proteinExistence type="inferred from homology"/>
<dbReference type="Gene3D" id="3.40.50.2300">
    <property type="match status" value="1"/>
</dbReference>
<evidence type="ECO:0000256" key="8">
    <source>
        <dbReference type="PROSITE-ProRule" id="PRU00169"/>
    </source>
</evidence>
<evidence type="ECO:0000256" key="6">
    <source>
        <dbReference type="HAMAP-Rule" id="MF_00099"/>
    </source>
</evidence>
<dbReference type="SUPFAM" id="SSF52738">
    <property type="entry name" value="Methylesterase CheB, C-terminal domain"/>
    <property type="match status" value="1"/>
</dbReference>
<dbReference type="Gene3D" id="3.40.50.180">
    <property type="entry name" value="Methylesterase CheB, C-terminal domain"/>
    <property type="match status" value="1"/>
</dbReference>
<dbReference type="PROSITE" id="PS50110">
    <property type="entry name" value="RESPONSE_REGULATORY"/>
    <property type="match status" value="1"/>
</dbReference>
<dbReference type="GO" id="GO:0008984">
    <property type="term" value="F:protein-glutamate methylesterase activity"/>
    <property type="evidence" value="ECO:0007669"/>
    <property type="project" value="UniProtKB-EC"/>
</dbReference>
<dbReference type="EC" id="3.5.1.44" evidence="6"/>
<feature type="domain" description="Response regulatory" evidence="9">
    <location>
        <begin position="2"/>
        <end position="119"/>
    </location>
</feature>
<dbReference type="InterPro" id="IPR035909">
    <property type="entry name" value="CheB_C"/>
</dbReference>
<organism evidence="11 12">
    <name type="scientific">Cupriavidus numazuensis</name>
    <dbReference type="NCBI Taxonomy" id="221992"/>
    <lineage>
        <taxon>Bacteria</taxon>
        <taxon>Pseudomonadati</taxon>
        <taxon>Pseudomonadota</taxon>
        <taxon>Betaproteobacteria</taxon>
        <taxon>Burkholderiales</taxon>
        <taxon>Burkholderiaceae</taxon>
        <taxon>Cupriavidus</taxon>
    </lineage>
</organism>
<keyword evidence="12" id="KW-1185">Reference proteome</keyword>
<sequence>MKVGIVNDSALAFAALRRAIALDPAFEIAWVAGDGEQAVQLAASHTPDLILMDLLMPVMDGVEATRRIMSATPCPIVVVTTDLDRNATQVFHAMGHGAVDAVDTPTLTESDARLIAGPLLRKMRRIGHLADERPSTHLVARSSPGTPATPHLVAIGASAGGPAALAHLLGALPADFGAAVVAVQHVDEAFAPGMANWLNGKCALPVRVVIPGEAPQAGSVLIACTNDHLRLSAANHLAYTEQPRDYPYRPSIDVFFESVVEHWRGRAIGVLLTGMGRDGARGLKAMREHGALTIAQDQASSAVYGMPKAAATMGAAGEILPLSDIAPRLTQACYGARPALG</sequence>
<dbReference type="NCBIfam" id="NF009206">
    <property type="entry name" value="PRK12555.1"/>
    <property type="match status" value="1"/>
</dbReference>
<dbReference type="PROSITE" id="PS50122">
    <property type="entry name" value="CHEB"/>
    <property type="match status" value="1"/>
</dbReference>
<dbReference type="SUPFAM" id="SSF52172">
    <property type="entry name" value="CheY-like"/>
    <property type="match status" value="1"/>
</dbReference>
<evidence type="ECO:0000256" key="2">
    <source>
        <dbReference type="ARBA" id="ARBA00022500"/>
    </source>
</evidence>
<evidence type="ECO:0000256" key="4">
    <source>
        <dbReference type="ARBA" id="ARBA00022801"/>
    </source>
</evidence>
<name>A0ABM8TGZ2_9BURK</name>